<dbReference type="SUPFAM" id="SSF53098">
    <property type="entry name" value="Ribonuclease H-like"/>
    <property type="match status" value="1"/>
</dbReference>
<organism evidence="2 3">
    <name type="scientific">Flavobacterium tagetis</name>
    <dbReference type="NCBI Taxonomy" id="2801336"/>
    <lineage>
        <taxon>Bacteria</taxon>
        <taxon>Pseudomonadati</taxon>
        <taxon>Bacteroidota</taxon>
        <taxon>Flavobacteriia</taxon>
        <taxon>Flavobacteriales</taxon>
        <taxon>Flavobacteriaceae</taxon>
        <taxon>Flavobacterium</taxon>
    </lineage>
</organism>
<comment type="caution">
    <text evidence="2">The sequence shown here is derived from an EMBL/GenBank/DDBJ whole genome shotgun (WGS) entry which is preliminary data.</text>
</comment>
<keyword evidence="3" id="KW-1185">Reference proteome</keyword>
<dbReference type="Gene3D" id="3.30.420.10">
    <property type="entry name" value="Ribonuclease H-like superfamily/Ribonuclease H"/>
    <property type="match status" value="1"/>
</dbReference>
<protein>
    <submittedName>
        <fullName evidence="2">Transposase</fullName>
    </submittedName>
</protein>
<evidence type="ECO:0000313" key="2">
    <source>
        <dbReference type="EMBL" id="MBL0737789.1"/>
    </source>
</evidence>
<dbReference type="InterPro" id="IPR001584">
    <property type="entry name" value="Integrase_cat-core"/>
</dbReference>
<dbReference type="Proteomes" id="UP000603728">
    <property type="component" value="Unassembled WGS sequence"/>
</dbReference>
<dbReference type="PANTHER" id="PTHR46889">
    <property type="entry name" value="TRANSPOSASE INSF FOR INSERTION SEQUENCE IS3B-RELATED"/>
    <property type="match status" value="1"/>
</dbReference>
<proteinExistence type="predicted"/>
<accession>A0ABS1KE62</accession>
<dbReference type="InterPro" id="IPR012337">
    <property type="entry name" value="RNaseH-like_sf"/>
</dbReference>
<name>A0ABS1KE62_9FLAO</name>
<evidence type="ECO:0000313" key="3">
    <source>
        <dbReference type="Proteomes" id="UP000603728"/>
    </source>
</evidence>
<dbReference type="InterPro" id="IPR036397">
    <property type="entry name" value="RNaseH_sf"/>
</dbReference>
<dbReference type="EMBL" id="JAERSF010000002">
    <property type="protein sequence ID" value="MBL0737789.1"/>
    <property type="molecule type" value="Genomic_DNA"/>
</dbReference>
<dbReference type="Pfam" id="PF13683">
    <property type="entry name" value="rve_3"/>
    <property type="match status" value="1"/>
</dbReference>
<sequence length="72" mass="8460">MSRKGNCYDNAVAESFFKTLKIELVYQNKYKTKEKAEKSIADYIENFYNTCRRHSALGNLTIEEFQNQLPTN</sequence>
<dbReference type="PANTHER" id="PTHR46889:SF4">
    <property type="entry name" value="TRANSPOSASE INSO FOR INSERTION SEQUENCE ELEMENT IS911B-RELATED"/>
    <property type="match status" value="1"/>
</dbReference>
<gene>
    <name evidence="2" type="ORF">JI750_12860</name>
</gene>
<dbReference type="InterPro" id="IPR050900">
    <property type="entry name" value="Transposase_IS3/IS150/IS904"/>
</dbReference>
<reference evidence="2 3" key="1">
    <citation type="submission" date="2021-01" db="EMBL/GenBank/DDBJ databases">
        <title>Genome seq and assembly of Flavobacterium sp. GN10.</title>
        <authorList>
            <person name="Chhetri G."/>
        </authorList>
    </citation>
    <scope>NUCLEOTIDE SEQUENCE [LARGE SCALE GENOMIC DNA]</scope>
    <source>
        <strain evidence="2 3">GN10</strain>
    </source>
</reference>
<feature type="domain" description="Integrase catalytic" evidence="1">
    <location>
        <begin position="1"/>
        <end position="61"/>
    </location>
</feature>
<evidence type="ECO:0000259" key="1">
    <source>
        <dbReference type="Pfam" id="PF13683"/>
    </source>
</evidence>